<dbReference type="InterPro" id="IPR044304">
    <property type="entry name" value="NUBPL-like"/>
</dbReference>
<dbReference type="Gene3D" id="3.40.50.300">
    <property type="entry name" value="P-loop containing nucleotide triphosphate hydrolases"/>
    <property type="match status" value="1"/>
</dbReference>
<keyword evidence="1" id="KW-0479">Metal-binding</keyword>
<evidence type="ECO:0000256" key="2">
    <source>
        <dbReference type="ARBA" id="ARBA00022741"/>
    </source>
</evidence>
<dbReference type="GO" id="GO:0140663">
    <property type="term" value="F:ATP-dependent FeS chaperone activity"/>
    <property type="evidence" value="ECO:0007669"/>
    <property type="project" value="InterPro"/>
</dbReference>
<gene>
    <name evidence="6" type="ORF">SAMN05216223_11010</name>
</gene>
<keyword evidence="4" id="KW-0408">Iron</keyword>
<keyword evidence="5" id="KW-0411">Iron-sulfur</keyword>
<dbReference type="InterPro" id="IPR027417">
    <property type="entry name" value="P-loop_NTPase"/>
</dbReference>
<evidence type="ECO:0000256" key="1">
    <source>
        <dbReference type="ARBA" id="ARBA00022723"/>
    </source>
</evidence>
<keyword evidence="2" id="KW-0547">Nucleotide-binding</keyword>
<dbReference type="EMBL" id="FNVU01000010">
    <property type="protein sequence ID" value="SEG75755.1"/>
    <property type="molecule type" value="Genomic_DNA"/>
</dbReference>
<dbReference type="GO" id="GO:0005524">
    <property type="term" value="F:ATP binding"/>
    <property type="evidence" value="ECO:0007669"/>
    <property type="project" value="UniProtKB-KW"/>
</dbReference>
<dbReference type="Pfam" id="PF10609">
    <property type="entry name" value="ParA"/>
    <property type="match status" value="1"/>
</dbReference>
<evidence type="ECO:0000256" key="3">
    <source>
        <dbReference type="ARBA" id="ARBA00022840"/>
    </source>
</evidence>
<keyword evidence="3 6" id="KW-0067">ATP-binding</keyword>
<evidence type="ECO:0000313" key="7">
    <source>
        <dbReference type="Proteomes" id="UP000236754"/>
    </source>
</evidence>
<evidence type="ECO:0000313" key="6">
    <source>
        <dbReference type="EMBL" id="SEG75755.1"/>
    </source>
</evidence>
<dbReference type="GO" id="GO:0046872">
    <property type="term" value="F:metal ion binding"/>
    <property type="evidence" value="ECO:0007669"/>
    <property type="project" value="UniProtKB-KW"/>
</dbReference>
<dbReference type="GO" id="GO:0051539">
    <property type="term" value="F:4 iron, 4 sulfur cluster binding"/>
    <property type="evidence" value="ECO:0007669"/>
    <property type="project" value="TreeGrafter"/>
</dbReference>
<keyword evidence="7" id="KW-1185">Reference proteome</keyword>
<dbReference type="GO" id="GO:0016226">
    <property type="term" value="P:iron-sulfur cluster assembly"/>
    <property type="evidence" value="ECO:0007669"/>
    <property type="project" value="InterPro"/>
</dbReference>
<dbReference type="InterPro" id="IPR019591">
    <property type="entry name" value="Mrp/NBP35_ATP-bd"/>
</dbReference>
<dbReference type="AlphaFoldDB" id="A0A1H6CT43"/>
<name>A0A1H6CT43_9ACTN</name>
<evidence type="ECO:0000256" key="4">
    <source>
        <dbReference type="ARBA" id="ARBA00023004"/>
    </source>
</evidence>
<dbReference type="OrthoDB" id="3448281at2"/>
<dbReference type="SUPFAM" id="SSF52540">
    <property type="entry name" value="P-loop containing nucleoside triphosphate hydrolases"/>
    <property type="match status" value="1"/>
</dbReference>
<evidence type="ECO:0000256" key="5">
    <source>
        <dbReference type="ARBA" id="ARBA00023014"/>
    </source>
</evidence>
<organism evidence="6 7">
    <name type="scientific">Actinacidiphila yanglinensis</name>
    <dbReference type="NCBI Taxonomy" id="310779"/>
    <lineage>
        <taxon>Bacteria</taxon>
        <taxon>Bacillati</taxon>
        <taxon>Actinomycetota</taxon>
        <taxon>Actinomycetes</taxon>
        <taxon>Kitasatosporales</taxon>
        <taxon>Streptomycetaceae</taxon>
        <taxon>Actinacidiphila</taxon>
    </lineage>
</organism>
<reference evidence="6 7" key="1">
    <citation type="submission" date="2016-10" db="EMBL/GenBank/DDBJ databases">
        <authorList>
            <person name="de Groot N.N."/>
        </authorList>
    </citation>
    <scope>NUCLEOTIDE SEQUENCE [LARGE SCALE GENOMIC DNA]</scope>
    <source>
        <strain evidence="6 7">CGMCC 4.2023</strain>
    </source>
</reference>
<dbReference type="PANTHER" id="PTHR42961:SF2">
    <property type="entry name" value="IRON-SULFUR PROTEIN NUBPL"/>
    <property type="match status" value="1"/>
</dbReference>
<proteinExistence type="predicted"/>
<dbReference type="CDD" id="cd02037">
    <property type="entry name" value="Mrp_NBP35"/>
    <property type="match status" value="1"/>
</dbReference>
<dbReference type="Proteomes" id="UP000236754">
    <property type="component" value="Unassembled WGS sequence"/>
</dbReference>
<protein>
    <submittedName>
        <fullName evidence="6">ATP-binding protein involved in chromosome partitioning</fullName>
    </submittedName>
</protein>
<dbReference type="InterPro" id="IPR033756">
    <property type="entry name" value="YlxH/NBP35"/>
</dbReference>
<accession>A0A1H6CT43</accession>
<dbReference type="RefSeq" id="WP_160145084.1">
    <property type="nucleotide sequence ID" value="NZ_FNVU01000010.1"/>
</dbReference>
<sequence length="254" mass="26408">MTSQGLSGTPVIAVISGKGGVGKTSVSVALARALRNAGYRIGLLDADLSGPDIPRMLGLRRDAPAKSVTVARWVRGPQAQIEAMEVDGIKVASVGFLMGGDQMFSAGGDIDQLMLGRLLAETDWGRVDALVVDMPPGAGDIHRALRGRTGALAAIVVVTPAEVSHLDSSRALTMLEVDRVPVLGGVENMAFLACPCCGEQSALYPAAPEERTVWAKGVRRLVSLPFRPGTGPVDDDLSDVVKAAAEHIGPPDPS</sequence>
<dbReference type="PANTHER" id="PTHR42961">
    <property type="entry name" value="IRON-SULFUR PROTEIN NUBPL"/>
    <property type="match status" value="1"/>
</dbReference>